<name>A0A2S4Q1D0_9PEZI</name>
<feature type="region of interest" description="Disordered" evidence="1">
    <location>
        <begin position="153"/>
        <end position="185"/>
    </location>
</feature>
<evidence type="ECO:0000313" key="2">
    <source>
        <dbReference type="EMBL" id="POS88086.1"/>
    </source>
</evidence>
<comment type="caution">
    <text evidence="2">The sequence shown here is derived from an EMBL/GenBank/DDBJ whole genome shotgun (WGS) entry which is preliminary data.</text>
</comment>
<dbReference type="Proteomes" id="UP000237438">
    <property type="component" value="Unassembled WGS sequence"/>
</dbReference>
<sequence>MDLESYERNALRRHLGFDNSSRDLATQETSFRSPAMTSPVSFIVERSPPSIKPAKCSFPCCSQVFVSGRYRVAVSPAMKKNAAQNVDLYHVSCFERIADLSDSAFLERIEPFTRFTNVNRPQEDYICAGAVERLVNEWKTRRIRWNTIVKNSYEEEEQNSDDEDDIYDGENEENNDDSEDDDVDEEICSRTSIQKNQFNERLLDDLMHNAGSSRFKPYGLVPGMQRQQYFLFLKSLAPWESDGPGDTQEWNLFDTFLGQEESDRTRIQPNVNLSAVLEKWEKWVELVLTPDTSLNHEQLKEKAGIGEKGCRAIRRLAVIPLQQIPWQF</sequence>
<reference evidence="2 3" key="1">
    <citation type="submission" date="2017-10" db="EMBL/GenBank/DDBJ databases">
        <title>Development of genomic resources for the powdery mildew, Erysiphe pulchra.</title>
        <authorList>
            <person name="Wadl P.A."/>
            <person name="Mack B.M."/>
            <person name="Moore G."/>
            <person name="Beltz S.B."/>
        </authorList>
    </citation>
    <scope>NUCLEOTIDE SEQUENCE [LARGE SCALE GENOMIC DNA]</scope>
    <source>
        <strain evidence="2">Cflorida</strain>
    </source>
</reference>
<dbReference type="STRING" id="225359.A0A2S4Q1D0"/>
<proteinExistence type="predicted"/>
<evidence type="ECO:0000313" key="3">
    <source>
        <dbReference type="Proteomes" id="UP000237438"/>
    </source>
</evidence>
<dbReference type="AlphaFoldDB" id="A0A2S4Q1D0"/>
<dbReference type="EMBL" id="PEDP01000033">
    <property type="protein sequence ID" value="POS88086.1"/>
    <property type="molecule type" value="Genomic_DNA"/>
</dbReference>
<protein>
    <submittedName>
        <fullName evidence="2">Uncharacterized protein</fullName>
    </submittedName>
</protein>
<organism evidence="2 3">
    <name type="scientific">Erysiphe pulchra</name>
    <dbReference type="NCBI Taxonomy" id="225359"/>
    <lineage>
        <taxon>Eukaryota</taxon>
        <taxon>Fungi</taxon>
        <taxon>Dikarya</taxon>
        <taxon>Ascomycota</taxon>
        <taxon>Pezizomycotina</taxon>
        <taxon>Leotiomycetes</taxon>
        <taxon>Erysiphales</taxon>
        <taxon>Erysiphaceae</taxon>
        <taxon>Erysiphe</taxon>
    </lineage>
</organism>
<gene>
    <name evidence="2" type="ORF">EPUL_000330</name>
</gene>
<dbReference type="OrthoDB" id="5104731at2759"/>
<keyword evidence="3" id="KW-1185">Reference proteome</keyword>
<evidence type="ECO:0000256" key="1">
    <source>
        <dbReference type="SAM" id="MobiDB-lite"/>
    </source>
</evidence>
<accession>A0A2S4Q1D0</accession>
<feature type="compositionally biased region" description="Acidic residues" evidence="1">
    <location>
        <begin position="154"/>
        <end position="185"/>
    </location>
</feature>